<dbReference type="PROSITE" id="PS00583">
    <property type="entry name" value="PFKB_KINASES_1"/>
    <property type="match status" value="1"/>
</dbReference>
<evidence type="ECO:0000256" key="1">
    <source>
        <dbReference type="ARBA" id="ARBA00010688"/>
    </source>
</evidence>
<evidence type="ECO:0000259" key="16">
    <source>
        <dbReference type="Pfam" id="PF13377"/>
    </source>
</evidence>
<gene>
    <name evidence="17" type="ORF">SDC9_74302</name>
</gene>
<keyword evidence="14" id="KW-0119">Carbohydrate metabolism</keyword>
<dbReference type="GO" id="GO:0006014">
    <property type="term" value="P:D-ribose metabolic process"/>
    <property type="evidence" value="ECO:0007669"/>
    <property type="project" value="InterPro"/>
</dbReference>
<dbReference type="InterPro" id="IPR011877">
    <property type="entry name" value="Ribokinase"/>
</dbReference>
<evidence type="ECO:0000256" key="12">
    <source>
        <dbReference type="ARBA" id="ARBA00023125"/>
    </source>
</evidence>
<evidence type="ECO:0000256" key="3">
    <source>
        <dbReference type="ARBA" id="ARBA00016943"/>
    </source>
</evidence>
<dbReference type="GO" id="GO:0005524">
    <property type="term" value="F:ATP binding"/>
    <property type="evidence" value="ECO:0007669"/>
    <property type="project" value="UniProtKB-KW"/>
</dbReference>
<dbReference type="InterPro" id="IPR046335">
    <property type="entry name" value="LacI/GalR-like_sensor"/>
</dbReference>
<evidence type="ECO:0000313" key="17">
    <source>
        <dbReference type="EMBL" id="MPM27788.1"/>
    </source>
</evidence>
<dbReference type="Gene3D" id="3.40.1190.20">
    <property type="match status" value="1"/>
</dbReference>
<keyword evidence="10" id="KW-0630">Potassium</keyword>
<dbReference type="InterPro" id="IPR029056">
    <property type="entry name" value="Ribokinase-like"/>
</dbReference>
<dbReference type="InterPro" id="IPR011611">
    <property type="entry name" value="PfkB_dom"/>
</dbReference>
<dbReference type="AlphaFoldDB" id="A0A644YIF8"/>
<dbReference type="Gene3D" id="3.40.50.2300">
    <property type="match status" value="2"/>
</dbReference>
<name>A0A644YIF8_9ZZZZ</name>
<keyword evidence="8" id="KW-0067">ATP-binding</keyword>
<protein>
    <recommendedName>
        <fullName evidence="3">Ribokinase</fullName>
        <ecNumber evidence="2">2.7.1.15</ecNumber>
    </recommendedName>
</protein>
<keyword evidence="9" id="KW-0460">Magnesium</keyword>
<evidence type="ECO:0000259" key="15">
    <source>
        <dbReference type="Pfam" id="PF00294"/>
    </source>
</evidence>
<evidence type="ECO:0000256" key="2">
    <source>
        <dbReference type="ARBA" id="ARBA00012035"/>
    </source>
</evidence>
<dbReference type="Pfam" id="PF00294">
    <property type="entry name" value="PfkB"/>
    <property type="match status" value="1"/>
</dbReference>
<evidence type="ECO:0000256" key="4">
    <source>
        <dbReference type="ARBA" id="ARBA00022679"/>
    </source>
</evidence>
<dbReference type="HAMAP" id="MF_01987">
    <property type="entry name" value="Ribokinase"/>
    <property type="match status" value="1"/>
</dbReference>
<dbReference type="Pfam" id="PF13377">
    <property type="entry name" value="Peripla_BP_3"/>
    <property type="match status" value="1"/>
</dbReference>
<dbReference type="PANTHER" id="PTHR10584:SF166">
    <property type="entry name" value="RIBOKINASE"/>
    <property type="match status" value="1"/>
</dbReference>
<evidence type="ECO:0000256" key="13">
    <source>
        <dbReference type="ARBA" id="ARBA00023163"/>
    </source>
</evidence>
<feature type="domain" description="Carbohydrate kinase PfkB" evidence="15">
    <location>
        <begin position="162"/>
        <end position="446"/>
    </location>
</feature>
<evidence type="ECO:0000256" key="8">
    <source>
        <dbReference type="ARBA" id="ARBA00022840"/>
    </source>
</evidence>
<keyword evidence="12" id="KW-0238">DNA-binding</keyword>
<keyword evidence="5" id="KW-0479">Metal-binding</keyword>
<keyword evidence="7 17" id="KW-0418">Kinase</keyword>
<evidence type="ECO:0000256" key="11">
    <source>
        <dbReference type="ARBA" id="ARBA00023015"/>
    </source>
</evidence>
<keyword evidence="6" id="KW-0547">Nucleotide-binding</keyword>
<keyword evidence="11" id="KW-0805">Transcription regulation</keyword>
<dbReference type="CDD" id="cd01174">
    <property type="entry name" value="ribokinase"/>
    <property type="match status" value="1"/>
</dbReference>
<keyword evidence="13" id="KW-0804">Transcription</keyword>
<evidence type="ECO:0000256" key="6">
    <source>
        <dbReference type="ARBA" id="ARBA00022741"/>
    </source>
</evidence>
<dbReference type="EMBL" id="VSSQ01005087">
    <property type="protein sequence ID" value="MPM27788.1"/>
    <property type="molecule type" value="Genomic_DNA"/>
</dbReference>
<evidence type="ECO:0000256" key="14">
    <source>
        <dbReference type="ARBA" id="ARBA00023277"/>
    </source>
</evidence>
<dbReference type="InterPro" id="IPR002139">
    <property type="entry name" value="Ribo/fructo_kinase"/>
</dbReference>
<dbReference type="GO" id="GO:0003677">
    <property type="term" value="F:DNA binding"/>
    <property type="evidence" value="ECO:0007669"/>
    <property type="project" value="UniProtKB-KW"/>
</dbReference>
<reference evidence="17" key="1">
    <citation type="submission" date="2019-08" db="EMBL/GenBank/DDBJ databases">
        <authorList>
            <person name="Kucharzyk K."/>
            <person name="Murdoch R.W."/>
            <person name="Higgins S."/>
            <person name="Loffler F."/>
        </authorList>
    </citation>
    <scope>NUCLEOTIDE SEQUENCE</scope>
</reference>
<comment type="similarity">
    <text evidence="1">Belongs to the carbohydrate kinase PfkB family.</text>
</comment>
<organism evidence="17">
    <name type="scientific">bioreactor metagenome</name>
    <dbReference type="NCBI Taxonomy" id="1076179"/>
    <lineage>
        <taxon>unclassified sequences</taxon>
        <taxon>metagenomes</taxon>
        <taxon>ecological metagenomes</taxon>
    </lineage>
</organism>
<dbReference type="GO" id="GO:0046872">
    <property type="term" value="F:metal ion binding"/>
    <property type="evidence" value="ECO:0007669"/>
    <property type="project" value="UniProtKB-KW"/>
</dbReference>
<sequence length="477" mass="52699">MITKHHTKIYCLINEQEAQSTTDFIEGYRNCLYDNGITFNPLYVQSVTQDYSINSSILMGLTAPICFNESIATTLYHQATQKNLDVPRDLSIIALVDHQTSNSLSSHIATINTRLYQFGQYLAQDIIMEIERLQLSQDILLDEYTVSYAENIHLPSSKIVPKLLVVGSINMDTLIHVSEIPSTGITSIAQSSKNVIGGKGANQAVGIARLGLHVSLLGRVGRDQEGMLLYDLLLKEKVNLEHLIFDDSSGSGRAYVFVLPNGESSITVFLGANRNLSSKDINLHKNAFEHIEYCLLQTELSTDLVLYAAAYSKQFGVKTVLKPSNIQLTNLELLQYIDYFIPNEKEAERISGGLSSLEDQATYFRNLGVKTVIITLGEKGCYLQNSENSLYFGAMKFPVVDTTGAADAFISVFTSSLARGINLIKAIKIASYAGSFSITREGAQPGMLDKEAYENLLDNIDHMITVSSRNENQCIGL</sequence>
<dbReference type="PANTHER" id="PTHR10584">
    <property type="entry name" value="SUGAR KINASE"/>
    <property type="match status" value="1"/>
</dbReference>
<feature type="domain" description="Transcriptional regulator LacI/GalR-like sensor" evidence="16">
    <location>
        <begin position="2"/>
        <end position="126"/>
    </location>
</feature>
<dbReference type="PRINTS" id="PR00990">
    <property type="entry name" value="RIBOKINASE"/>
</dbReference>
<dbReference type="GO" id="GO:0004747">
    <property type="term" value="F:ribokinase activity"/>
    <property type="evidence" value="ECO:0007669"/>
    <property type="project" value="UniProtKB-EC"/>
</dbReference>
<evidence type="ECO:0000256" key="5">
    <source>
        <dbReference type="ARBA" id="ARBA00022723"/>
    </source>
</evidence>
<dbReference type="SUPFAM" id="SSF53822">
    <property type="entry name" value="Periplasmic binding protein-like I"/>
    <property type="match status" value="1"/>
</dbReference>
<keyword evidence="4 17" id="KW-0808">Transferase</keyword>
<dbReference type="EC" id="2.7.1.15" evidence="2"/>
<evidence type="ECO:0000256" key="7">
    <source>
        <dbReference type="ARBA" id="ARBA00022777"/>
    </source>
</evidence>
<evidence type="ECO:0000256" key="10">
    <source>
        <dbReference type="ARBA" id="ARBA00022958"/>
    </source>
</evidence>
<dbReference type="InterPro" id="IPR028082">
    <property type="entry name" value="Peripla_BP_I"/>
</dbReference>
<evidence type="ECO:0000256" key="9">
    <source>
        <dbReference type="ARBA" id="ARBA00022842"/>
    </source>
</evidence>
<dbReference type="InterPro" id="IPR002173">
    <property type="entry name" value="Carboh/pur_kinase_PfkB_CS"/>
</dbReference>
<proteinExistence type="inferred from homology"/>
<accession>A0A644YIF8</accession>
<comment type="caution">
    <text evidence="17">The sequence shown here is derived from an EMBL/GenBank/DDBJ whole genome shotgun (WGS) entry which is preliminary data.</text>
</comment>
<dbReference type="SUPFAM" id="SSF53613">
    <property type="entry name" value="Ribokinase-like"/>
    <property type="match status" value="1"/>
</dbReference>